<keyword evidence="14" id="KW-1185">Reference proteome</keyword>
<evidence type="ECO:0000256" key="2">
    <source>
        <dbReference type="ARBA" id="ARBA00009446"/>
    </source>
</evidence>
<keyword evidence="9 10" id="KW-0413">Isomerase</keyword>
<keyword evidence="6" id="KW-0460">Magnesium</keyword>
<feature type="site" description="Interaction with DNA" evidence="10">
    <location>
        <position position="138"/>
    </location>
</feature>
<feature type="site" description="Interaction with DNA" evidence="10">
    <location>
        <position position="139"/>
    </location>
</feature>
<evidence type="ECO:0000256" key="7">
    <source>
        <dbReference type="ARBA" id="ARBA00023029"/>
    </source>
</evidence>
<feature type="site" description="Interaction with DNA" evidence="10">
    <location>
        <position position="494"/>
    </location>
</feature>
<dbReference type="GO" id="GO:0006265">
    <property type="term" value="P:DNA topological change"/>
    <property type="evidence" value="ECO:0007669"/>
    <property type="project" value="UniProtKB-UniRule"/>
</dbReference>
<comment type="catalytic activity">
    <reaction evidence="1 10">
        <text>ATP-independent breakage of single-stranded DNA, followed by passage and rejoining.</text>
        <dbReference type="EC" id="5.6.2.1"/>
    </reaction>
</comment>
<dbReference type="Gene3D" id="3.40.50.140">
    <property type="match status" value="1"/>
</dbReference>
<keyword evidence="5" id="KW-0862">Zinc</keyword>
<proteinExistence type="inferred from homology"/>
<dbReference type="EMBL" id="RCHT01000001">
    <property type="protein sequence ID" value="RLL14640.1"/>
    <property type="molecule type" value="Genomic_DNA"/>
</dbReference>
<evidence type="ECO:0000256" key="9">
    <source>
        <dbReference type="ARBA" id="ARBA00023235"/>
    </source>
</evidence>
<feature type="site" description="Interaction with DNA" evidence="10">
    <location>
        <position position="305"/>
    </location>
</feature>
<evidence type="ECO:0000256" key="3">
    <source>
        <dbReference type="ARBA" id="ARBA00022723"/>
    </source>
</evidence>
<dbReference type="InterPro" id="IPR003601">
    <property type="entry name" value="Topo_IA_2"/>
</dbReference>
<dbReference type="PANTHER" id="PTHR42785">
    <property type="entry name" value="DNA TOPOISOMERASE, TYPE IA, CORE"/>
    <property type="match status" value="1"/>
</dbReference>
<evidence type="ECO:0000256" key="5">
    <source>
        <dbReference type="ARBA" id="ARBA00022833"/>
    </source>
</evidence>
<feature type="site" description="Interaction with DNA" evidence="10">
    <location>
        <position position="142"/>
    </location>
</feature>
<dbReference type="RefSeq" id="WP_121585721.1">
    <property type="nucleotide sequence ID" value="NZ_DBFSDP010000268.1"/>
</dbReference>
<dbReference type="SMART" id="SM00437">
    <property type="entry name" value="TOP1Ac"/>
    <property type="match status" value="1"/>
</dbReference>
<dbReference type="SUPFAM" id="SSF57783">
    <property type="entry name" value="Zinc beta-ribbon"/>
    <property type="match status" value="1"/>
</dbReference>
<evidence type="ECO:0000256" key="6">
    <source>
        <dbReference type="ARBA" id="ARBA00022842"/>
    </source>
</evidence>
<sequence>MSNLVIVESPAKAKTIKKYLGKGFEVVASMGHVRDLPKSKLGVDVDNGFAPQYVDIKGKEDLIKDLKKAAKKSDAIYLATDPDREGEAISWHLAQMLGVDMKEQNRVTFNEITKSGVHYGMEHPRTIDEKLVDAQQARRILDRIVGYKISPFLWRKVRKGLSAGRVQSVAVRIILDREEEIRAFKQQEYWSIDALLAAKGYAKKPFPAKLYSIDGKKLELAGIPDEESAKKIIESLDGADYTVGNVKKGVRKKSPAPPFITSTLQQEASRRLGYQSRRTMKIAQELYEGIEIEGIGATGLITYMRTDSLRISDEAADIAKAYITETYGKEYLPGTRRVFKSKKNAQDAHEAIRPSDPTLTPEKVKKDLSAEQYKLYKLIWERFIASQMANALLDTVAVDINAANCLFKASGFTVKFDGFTVLYEEAKDSDEENSAALPPLETGSALALKQLTPNQHFTQPPARYTEASLIKTLEENGIGRPSTYAPTITTILARGYVEREGKALKPTALGEVTTKLMEEQFSKIVDIDFTANMEKSLDEVEEGKESYTQVLDGFYGDFITTLETAEKNMEGTRVKVPDEETDVVCELCGRKMVIKTGRFGKFLACPGFPECRNTKKIVKETGGLCPVCGGKVLAKKSKNGKGYYGCEHFPECKFMTWDKPLSEPCPKCGAALFQKTGRGALIHCLKEGCDYARPVKGKSSAGDADEE</sequence>
<dbReference type="InterPro" id="IPR034149">
    <property type="entry name" value="TOPRIM_TopoI"/>
</dbReference>
<comment type="function">
    <text evidence="10">Releases the supercoiling and torsional tension of DNA, which is introduced during the DNA replication and transcription, by transiently cleaving and rejoining one strand of the DNA duplex. Introduces a single-strand break via transesterification at a target site in duplex DNA. The scissile phosphodiester is attacked by the catalytic tyrosine of the enzyme, resulting in the formation of a DNA-(5'-phosphotyrosyl)-enzyme intermediate and the expulsion of a 3'-OH DNA strand. The free DNA strand then undergoes passage around the unbroken strand, thus removing DNA supercoils. Finally, in the religation step, the DNA 3'-OH attacks the covalent intermediate to expel the active-site tyrosine and restore the DNA phosphodiester backbone.</text>
</comment>
<evidence type="ECO:0000256" key="8">
    <source>
        <dbReference type="ARBA" id="ARBA00023125"/>
    </source>
</evidence>
<feature type="region of interest" description="Interaction with DNA" evidence="10">
    <location>
        <begin position="162"/>
        <end position="167"/>
    </location>
</feature>
<dbReference type="GO" id="GO:0003917">
    <property type="term" value="F:DNA topoisomerase type I (single strand cut, ATP-independent) activity"/>
    <property type="evidence" value="ECO:0007669"/>
    <property type="project" value="UniProtKB-UniRule"/>
</dbReference>
<keyword evidence="8 10" id="KW-0238">DNA-binding</keyword>
<dbReference type="Gene3D" id="3.30.65.10">
    <property type="entry name" value="Bacterial Topoisomerase I, domain 1"/>
    <property type="match status" value="2"/>
</dbReference>
<dbReference type="Pfam" id="PF01751">
    <property type="entry name" value="Toprim"/>
    <property type="match status" value="1"/>
</dbReference>
<evidence type="ECO:0000259" key="12">
    <source>
        <dbReference type="PROSITE" id="PS52039"/>
    </source>
</evidence>
<evidence type="ECO:0000256" key="10">
    <source>
        <dbReference type="HAMAP-Rule" id="MF_00952"/>
    </source>
</evidence>
<comment type="caution">
    <text evidence="13">The sequence shown here is derived from an EMBL/GenBank/DDBJ whole genome shotgun (WGS) entry which is preliminary data.</text>
</comment>
<dbReference type="Gene3D" id="1.10.460.10">
    <property type="entry name" value="Topoisomerase I, domain 2"/>
    <property type="match status" value="1"/>
</dbReference>
<name>A0A498CSS9_9FIRM</name>
<dbReference type="PANTHER" id="PTHR42785:SF1">
    <property type="entry name" value="DNA TOPOISOMERASE"/>
    <property type="match status" value="1"/>
</dbReference>
<dbReference type="SUPFAM" id="SSF56712">
    <property type="entry name" value="Prokaryotic type I DNA topoisomerase"/>
    <property type="match status" value="1"/>
</dbReference>
<dbReference type="InterPro" id="IPR000380">
    <property type="entry name" value="Topo_IA"/>
</dbReference>
<dbReference type="InterPro" id="IPR013825">
    <property type="entry name" value="Topo_IA_cen_sub2"/>
</dbReference>
<comment type="similarity">
    <text evidence="2 10">Belongs to the type IA topoisomerase family.</text>
</comment>
<dbReference type="CDD" id="cd00186">
    <property type="entry name" value="TOP1Ac"/>
    <property type="match status" value="1"/>
</dbReference>
<dbReference type="SMART" id="SM00493">
    <property type="entry name" value="TOPRIM"/>
    <property type="match status" value="1"/>
</dbReference>
<dbReference type="InterPro" id="IPR013824">
    <property type="entry name" value="Topo_IA_cen_sub1"/>
</dbReference>
<dbReference type="PROSITE" id="PS50880">
    <property type="entry name" value="TOPRIM"/>
    <property type="match status" value="1"/>
</dbReference>
<dbReference type="GO" id="GO:0005694">
    <property type="term" value="C:chromosome"/>
    <property type="evidence" value="ECO:0007669"/>
    <property type="project" value="InterPro"/>
</dbReference>
<comment type="subunit">
    <text evidence="10">Monomer.</text>
</comment>
<dbReference type="Proteomes" id="UP000276301">
    <property type="component" value="Unassembled WGS sequence"/>
</dbReference>
<dbReference type="Pfam" id="PF01396">
    <property type="entry name" value="Zn_ribbon_Top1"/>
    <property type="match status" value="3"/>
</dbReference>
<organism evidence="13 14">
    <name type="scientific">Anaerotruncus massiliensis</name>
    <name type="common">ex Liu et al. 2021</name>
    <dbReference type="NCBI Taxonomy" id="2321404"/>
    <lineage>
        <taxon>Bacteria</taxon>
        <taxon>Bacillati</taxon>
        <taxon>Bacillota</taxon>
        <taxon>Clostridia</taxon>
        <taxon>Eubacteriales</taxon>
        <taxon>Oscillospiraceae</taxon>
        <taxon>Anaerotruncus</taxon>
    </lineage>
</organism>
<dbReference type="Gene3D" id="2.70.20.10">
    <property type="entry name" value="Topoisomerase I, domain 3"/>
    <property type="match status" value="1"/>
</dbReference>
<feature type="active site" description="O-(5'-phospho-DNA)-tyrosine intermediate" evidence="10">
    <location>
        <position position="303"/>
    </location>
</feature>
<feature type="domain" description="Toprim" evidence="11">
    <location>
        <begin position="2"/>
        <end position="112"/>
    </location>
</feature>
<evidence type="ECO:0000259" key="11">
    <source>
        <dbReference type="PROSITE" id="PS50880"/>
    </source>
</evidence>
<dbReference type="InterPro" id="IPR013498">
    <property type="entry name" value="Topo_IA_Znf"/>
</dbReference>
<evidence type="ECO:0000256" key="1">
    <source>
        <dbReference type="ARBA" id="ARBA00000213"/>
    </source>
</evidence>
<dbReference type="GO" id="GO:0003677">
    <property type="term" value="F:DNA binding"/>
    <property type="evidence" value="ECO:0007669"/>
    <property type="project" value="UniProtKB-KW"/>
</dbReference>
<dbReference type="Pfam" id="PF01131">
    <property type="entry name" value="Topoisom_bac"/>
    <property type="match status" value="1"/>
</dbReference>
<keyword evidence="3" id="KW-0479">Metal-binding</keyword>
<keyword evidence="7 10" id="KW-0799">Topoisomerase</keyword>
<feature type="site" description="Interaction with DNA" evidence="10">
    <location>
        <position position="32"/>
    </location>
</feature>
<dbReference type="InterPro" id="IPR028612">
    <property type="entry name" value="Topoisom_1_IA"/>
</dbReference>
<feature type="site" description="Interaction with DNA" evidence="10">
    <location>
        <position position="147"/>
    </location>
</feature>
<gene>
    <name evidence="10 13" type="primary">topA</name>
    <name evidence="13" type="ORF">D4A47_01275</name>
</gene>
<feature type="site" description="Interaction with DNA" evidence="10">
    <location>
        <position position="154"/>
    </location>
</feature>
<dbReference type="InterPro" id="IPR003602">
    <property type="entry name" value="Topo_IA_DNA-bd_dom"/>
</dbReference>
<dbReference type="HAMAP" id="MF_00952">
    <property type="entry name" value="Topoisom_1_prok"/>
    <property type="match status" value="1"/>
</dbReference>
<evidence type="ECO:0000313" key="13">
    <source>
        <dbReference type="EMBL" id="RLL14640.1"/>
    </source>
</evidence>
<keyword evidence="4" id="KW-0863">Zinc-finger</keyword>
<dbReference type="PRINTS" id="PR00417">
    <property type="entry name" value="PRTPISMRASEI"/>
</dbReference>
<dbReference type="Gene3D" id="1.10.290.10">
    <property type="entry name" value="Topoisomerase I, domain 4"/>
    <property type="match status" value="1"/>
</dbReference>
<dbReference type="InterPro" id="IPR013826">
    <property type="entry name" value="Topo_IA_cen_sub3"/>
</dbReference>
<evidence type="ECO:0000256" key="4">
    <source>
        <dbReference type="ARBA" id="ARBA00022771"/>
    </source>
</evidence>
<dbReference type="GO" id="GO:0008270">
    <property type="term" value="F:zinc ion binding"/>
    <property type="evidence" value="ECO:0007669"/>
    <property type="project" value="UniProtKB-KW"/>
</dbReference>
<evidence type="ECO:0000313" key="14">
    <source>
        <dbReference type="Proteomes" id="UP000276301"/>
    </source>
</evidence>
<dbReference type="SMART" id="SM00436">
    <property type="entry name" value="TOP1Bc"/>
    <property type="match status" value="1"/>
</dbReference>
<dbReference type="EC" id="5.6.2.1" evidence="10"/>
<dbReference type="InterPro" id="IPR006171">
    <property type="entry name" value="TOPRIM_dom"/>
</dbReference>
<reference evidence="13 14" key="1">
    <citation type="submission" date="2018-10" db="EMBL/GenBank/DDBJ databases">
        <title>Anaerotruncus faecis sp. nov., isolated from human feces.</title>
        <authorList>
            <person name="Wang Y.-J."/>
        </authorList>
    </citation>
    <scope>NUCLEOTIDE SEQUENCE [LARGE SCALE GENOMIC DNA]</scope>
    <source>
        <strain evidence="13 14">22A2-44</strain>
    </source>
</reference>
<dbReference type="NCBIfam" id="TIGR01051">
    <property type="entry name" value="topA_bact"/>
    <property type="match status" value="1"/>
</dbReference>
<dbReference type="InterPro" id="IPR013497">
    <property type="entry name" value="Topo_IA_cen"/>
</dbReference>
<dbReference type="PROSITE" id="PS52039">
    <property type="entry name" value="TOPO_IA_2"/>
    <property type="match status" value="1"/>
</dbReference>
<protein>
    <recommendedName>
        <fullName evidence="10">DNA topoisomerase 1</fullName>
        <ecNumber evidence="10">5.6.2.1</ecNumber>
    </recommendedName>
    <alternativeName>
        <fullName evidence="10">DNA topoisomerase I</fullName>
    </alternativeName>
</protein>
<dbReference type="InterPro" id="IPR023405">
    <property type="entry name" value="Topo_IA_core_domain"/>
</dbReference>
<dbReference type="AlphaFoldDB" id="A0A498CSS9"/>
<feature type="domain" description="Topo IA-type catalytic" evidence="12">
    <location>
        <begin position="128"/>
        <end position="562"/>
    </location>
</feature>
<dbReference type="CDD" id="cd03363">
    <property type="entry name" value="TOPRIM_TopoIA_TopoI"/>
    <property type="match status" value="1"/>
</dbReference>
<accession>A0A498CSS9</accession>
<dbReference type="PROSITE" id="PS00396">
    <property type="entry name" value="TOPO_IA_1"/>
    <property type="match status" value="1"/>
</dbReference>
<dbReference type="InterPro" id="IPR023406">
    <property type="entry name" value="Topo_IA_AS"/>
</dbReference>
<dbReference type="InterPro" id="IPR005733">
    <property type="entry name" value="TopoI_bac-type"/>
</dbReference>